<proteinExistence type="predicted"/>
<keyword evidence="2" id="KW-1185">Reference proteome</keyword>
<reference evidence="1" key="1">
    <citation type="submission" date="2021-05" db="EMBL/GenBank/DDBJ databases">
        <authorList>
            <person name="Pan Q."/>
            <person name="Jouanno E."/>
            <person name="Zahm M."/>
            <person name="Klopp C."/>
            <person name="Cabau C."/>
            <person name="Louis A."/>
            <person name="Berthelot C."/>
            <person name="Parey E."/>
            <person name="Roest Crollius H."/>
            <person name="Montfort J."/>
            <person name="Robinson-Rechavi M."/>
            <person name="Bouchez O."/>
            <person name="Lampietro C."/>
            <person name="Lopez Roques C."/>
            <person name="Donnadieu C."/>
            <person name="Postlethwait J."/>
            <person name="Bobe J."/>
            <person name="Dillon D."/>
            <person name="Chandos A."/>
            <person name="von Hippel F."/>
            <person name="Guiguen Y."/>
        </authorList>
    </citation>
    <scope>NUCLEOTIDE SEQUENCE</scope>
    <source>
        <strain evidence="1">YG-Jan2019</strain>
    </source>
</reference>
<dbReference type="Proteomes" id="UP001157502">
    <property type="component" value="Chromosome 18"/>
</dbReference>
<accession>A0ACC2G2Y3</accession>
<evidence type="ECO:0000313" key="1">
    <source>
        <dbReference type="EMBL" id="KAJ7997906.1"/>
    </source>
</evidence>
<name>A0ACC2G2Y3_DALPE</name>
<gene>
    <name evidence="1" type="ORF">DPEC_G00217020</name>
</gene>
<sequence length="66" mass="7588">MQNKIIVQIIHMDHKIEAVLKILVDQYNPNEELIEKPPPPPPRAPCVPRAYMTRGQSSSYSFDDVQ</sequence>
<protein>
    <submittedName>
        <fullName evidence="1">Uncharacterized protein</fullName>
    </submittedName>
</protein>
<organism evidence="1 2">
    <name type="scientific">Dallia pectoralis</name>
    <name type="common">Alaska blackfish</name>
    <dbReference type="NCBI Taxonomy" id="75939"/>
    <lineage>
        <taxon>Eukaryota</taxon>
        <taxon>Metazoa</taxon>
        <taxon>Chordata</taxon>
        <taxon>Craniata</taxon>
        <taxon>Vertebrata</taxon>
        <taxon>Euteleostomi</taxon>
        <taxon>Actinopterygii</taxon>
        <taxon>Neopterygii</taxon>
        <taxon>Teleostei</taxon>
        <taxon>Protacanthopterygii</taxon>
        <taxon>Esociformes</taxon>
        <taxon>Umbridae</taxon>
        <taxon>Dallia</taxon>
    </lineage>
</organism>
<comment type="caution">
    <text evidence="1">The sequence shown here is derived from an EMBL/GenBank/DDBJ whole genome shotgun (WGS) entry which is preliminary data.</text>
</comment>
<evidence type="ECO:0000313" key="2">
    <source>
        <dbReference type="Proteomes" id="UP001157502"/>
    </source>
</evidence>
<dbReference type="EMBL" id="CM055745">
    <property type="protein sequence ID" value="KAJ7997906.1"/>
    <property type="molecule type" value="Genomic_DNA"/>
</dbReference>